<gene>
    <name evidence="2" type="ORF">J1N35_026473</name>
</gene>
<dbReference type="Proteomes" id="UP000828251">
    <property type="component" value="Unassembled WGS sequence"/>
</dbReference>
<dbReference type="GO" id="GO:0004523">
    <property type="term" value="F:RNA-DNA hybrid ribonuclease activity"/>
    <property type="evidence" value="ECO:0007669"/>
    <property type="project" value="InterPro"/>
</dbReference>
<organism evidence="2 3">
    <name type="scientific">Gossypium stocksii</name>
    <dbReference type="NCBI Taxonomy" id="47602"/>
    <lineage>
        <taxon>Eukaryota</taxon>
        <taxon>Viridiplantae</taxon>
        <taxon>Streptophyta</taxon>
        <taxon>Embryophyta</taxon>
        <taxon>Tracheophyta</taxon>
        <taxon>Spermatophyta</taxon>
        <taxon>Magnoliopsida</taxon>
        <taxon>eudicotyledons</taxon>
        <taxon>Gunneridae</taxon>
        <taxon>Pentapetalae</taxon>
        <taxon>rosids</taxon>
        <taxon>malvids</taxon>
        <taxon>Malvales</taxon>
        <taxon>Malvaceae</taxon>
        <taxon>Malvoideae</taxon>
        <taxon>Gossypium</taxon>
    </lineage>
</organism>
<accession>A0A9D3ZX49</accession>
<reference evidence="2 3" key="1">
    <citation type="journal article" date="2021" name="Plant Biotechnol. J.">
        <title>Multi-omics assisted identification of the key and species-specific regulatory components of drought-tolerant mechanisms in Gossypium stocksii.</title>
        <authorList>
            <person name="Yu D."/>
            <person name="Ke L."/>
            <person name="Zhang D."/>
            <person name="Wu Y."/>
            <person name="Sun Y."/>
            <person name="Mei J."/>
            <person name="Sun J."/>
            <person name="Sun Y."/>
        </authorList>
    </citation>
    <scope>NUCLEOTIDE SEQUENCE [LARGE SCALE GENOMIC DNA]</scope>
    <source>
        <strain evidence="3">cv. E1</strain>
        <tissue evidence="2">Leaf</tissue>
    </source>
</reference>
<dbReference type="OrthoDB" id="1412129at2759"/>
<dbReference type="EMBL" id="JAIQCV010000008">
    <property type="protein sequence ID" value="KAH1074145.1"/>
    <property type="molecule type" value="Genomic_DNA"/>
</dbReference>
<evidence type="ECO:0000259" key="1">
    <source>
        <dbReference type="Pfam" id="PF13456"/>
    </source>
</evidence>
<evidence type="ECO:0000313" key="3">
    <source>
        <dbReference type="Proteomes" id="UP000828251"/>
    </source>
</evidence>
<dbReference type="InterPro" id="IPR002156">
    <property type="entry name" value="RNaseH_domain"/>
</dbReference>
<protein>
    <recommendedName>
        <fullName evidence="1">RNase H type-1 domain-containing protein</fullName>
    </recommendedName>
</protein>
<name>A0A9D3ZX49_9ROSI</name>
<evidence type="ECO:0000313" key="2">
    <source>
        <dbReference type="EMBL" id="KAH1074145.1"/>
    </source>
</evidence>
<proteinExistence type="predicted"/>
<keyword evidence="3" id="KW-1185">Reference proteome</keyword>
<comment type="caution">
    <text evidence="2">The sequence shown here is derived from an EMBL/GenBank/DDBJ whole genome shotgun (WGS) entry which is preliminary data.</text>
</comment>
<sequence>MYGKDWGDRICNLPIGNEDQGGKIVWFDNPHGCFTSKSAYSWLLLKEMGFGLHRCGAPNETLLHALRDCPTSREVLSLGRWDMSITMKQIAGITRTTSFSKGKKTMCKLFRRGPAILAECIAFERSIELAGYLNINDDVLFETDHASLVNIMNSCSTDVTIIDTRINACGAAFHKFKLAKLIWSNWSCTKVADFICTKMCKEAKIWLFDMVYLKDIHKVVISDVT</sequence>
<dbReference type="AlphaFoldDB" id="A0A9D3ZX49"/>
<dbReference type="GO" id="GO:0003676">
    <property type="term" value="F:nucleic acid binding"/>
    <property type="evidence" value="ECO:0007669"/>
    <property type="project" value="InterPro"/>
</dbReference>
<feature type="domain" description="RNase H type-1" evidence="1">
    <location>
        <begin position="116"/>
        <end position="197"/>
    </location>
</feature>
<dbReference type="Pfam" id="PF13456">
    <property type="entry name" value="RVT_3"/>
    <property type="match status" value="1"/>
</dbReference>